<dbReference type="AlphaFoldDB" id="A0A1E5HG05"/>
<dbReference type="RefSeq" id="WP_069638577.1">
    <property type="nucleotide sequence ID" value="NZ_JAFBEZ010000003.1"/>
</dbReference>
<feature type="region of interest" description="Disordered" evidence="1">
    <location>
        <begin position="208"/>
        <end position="241"/>
    </location>
</feature>
<dbReference type="Proteomes" id="UP000094469">
    <property type="component" value="Unassembled WGS sequence"/>
</dbReference>
<evidence type="ECO:0008006" key="4">
    <source>
        <dbReference type="Google" id="ProtNLM"/>
    </source>
</evidence>
<gene>
    <name evidence="2" type="ORF">BCR24_00350</name>
</gene>
<organism evidence="2 3">
    <name type="scientific">Enterococcus ureilyticus</name>
    <dbReference type="NCBI Taxonomy" id="1131292"/>
    <lineage>
        <taxon>Bacteria</taxon>
        <taxon>Bacillati</taxon>
        <taxon>Bacillota</taxon>
        <taxon>Bacilli</taxon>
        <taxon>Lactobacillales</taxon>
        <taxon>Enterococcaceae</taxon>
        <taxon>Enterococcus</taxon>
    </lineage>
</organism>
<proteinExistence type="predicted"/>
<protein>
    <recommendedName>
        <fullName evidence="4">Lipoprotein</fullName>
    </recommendedName>
</protein>
<keyword evidence="3" id="KW-1185">Reference proteome</keyword>
<evidence type="ECO:0000313" key="2">
    <source>
        <dbReference type="EMBL" id="OEG23843.1"/>
    </source>
</evidence>
<evidence type="ECO:0000313" key="3">
    <source>
        <dbReference type="Proteomes" id="UP000094469"/>
    </source>
</evidence>
<comment type="caution">
    <text evidence="2">The sequence shown here is derived from an EMBL/GenBank/DDBJ whole genome shotgun (WGS) entry which is preliminary data.</text>
</comment>
<feature type="compositionally biased region" description="Basic and acidic residues" evidence="1">
    <location>
        <begin position="221"/>
        <end position="233"/>
    </location>
</feature>
<evidence type="ECO:0000256" key="1">
    <source>
        <dbReference type="SAM" id="MobiDB-lite"/>
    </source>
</evidence>
<accession>A0A1E5HG05</accession>
<name>A0A1E5HG05_9ENTE</name>
<dbReference type="OrthoDB" id="2183747at2"/>
<dbReference type="EMBL" id="MIKC01000001">
    <property type="protein sequence ID" value="OEG23843.1"/>
    <property type="molecule type" value="Genomic_DNA"/>
</dbReference>
<dbReference type="PROSITE" id="PS51257">
    <property type="entry name" value="PROKAR_LIPOPROTEIN"/>
    <property type="match status" value="1"/>
</dbReference>
<sequence length="261" mass="29151">MKKMIILFSTFLIITLTGCSLDKKTNPSIDSSNDTRTTSEKEQVSISQKDYTSLVGLWACLDEAAIGDQVSIKQNDDGLTIQYAGEEETVTEFIEKKSEKNSSYFRFENKNDETAYMIDLKADGTIILNRGTTNAEMTGESKPMAYKKVKDTTDEKPKNNKGAANFTLQAIKEEVEKTGDFEMFKKDLDFDDDDFKVLAIQESDGYSFISGPDNGEPAAVVKDESGNTIREDNPSTDPRATTLKEARELIETLKNNQVNHN</sequence>
<reference evidence="3" key="1">
    <citation type="submission" date="2016-09" db="EMBL/GenBank/DDBJ databases">
        <authorList>
            <person name="Gulvik C.A."/>
        </authorList>
    </citation>
    <scope>NUCLEOTIDE SEQUENCE [LARGE SCALE GENOMIC DNA]</scope>
    <source>
        <strain evidence="3">LMG 26676</strain>
    </source>
</reference>